<gene>
    <name evidence="2" type="ORF">FAM09_14845</name>
</gene>
<comment type="caution">
    <text evidence="2">The sequence shown here is derived from an EMBL/GenBank/DDBJ whole genome shotgun (WGS) entry which is preliminary data.</text>
</comment>
<sequence length="200" mass="23262">MADKAFIKMKFLLLTFFFCVTQATLNAQQLDKRLLDEKVKLIDSTFRFKQTMYVINGIPYSAADSVTIDSVLLANGFKYLVSIDILKEAARNLMHNNNDVILVTFAYNQKLKRKRELFRTVRQRFVDNYVSFSQHFFTDAKDPVLYIDNLLIHHTEAKEKLKGLTLKSVYYIDYNDKAVSTEHYGQNAKNGLVRIWTAPK</sequence>
<accession>A0A4S8HV97</accession>
<organism evidence="2 3">
    <name type="scientific">Niastella caeni</name>
    <dbReference type="NCBI Taxonomy" id="2569763"/>
    <lineage>
        <taxon>Bacteria</taxon>
        <taxon>Pseudomonadati</taxon>
        <taxon>Bacteroidota</taxon>
        <taxon>Chitinophagia</taxon>
        <taxon>Chitinophagales</taxon>
        <taxon>Chitinophagaceae</taxon>
        <taxon>Niastella</taxon>
    </lineage>
</organism>
<keyword evidence="1" id="KW-0732">Signal</keyword>
<evidence type="ECO:0000256" key="1">
    <source>
        <dbReference type="SAM" id="SignalP"/>
    </source>
</evidence>
<dbReference type="Proteomes" id="UP000306918">
    <property type="component" value="Unassembled WGS sequence"/>
</dbReference>
<name>A0A4S8HV97_9BACT</name>
<dbReference type="AlphaFoldDB" id="A0A4S8HV97"/>
<feature type="chain" id="PRO_5020401312" evidence="1">
    <location>
        <begin position="28"/>
        <end position="200"/>
    </location>
</feature>
<protein>
    <submittedName>
        <fullName evidence="2">Uncharacterized protein</fullName>
    </submittedName>
</protein>
<proteinExistence type="predicted"/>
<keyword evidence="3" id="KW-1185">Reference proteome</keyword>
<dbReference type="OrthoDB" id="1447752at2"/>
<evidence type="ECO:0000313" key="3">
    <source>
        <dbReference type="Proteomes" id="UP000306918"/>
    </source>
</evidence>
<reference evidence="2 3" key="1">
    <citation type="submission" date="2019-04" db="EMBL/GenBank/DDBJ databases">
        <title>Niastella caeni sp. nov., isolated from activated sludge.</title>
        <authorList>
            <person name="Sheng M."/>
        </authorList>
    </citation>
    <scope>NUCLEOTIDE SEQUENCE [LARGE SCALE GENOMIC DNA]</scope>
    <source>
        <strain evidence="2 3">HX-2-15</strain>
    </source>
</reference>
<feature type="signal peptide" evidence="1">
    <location>
        <begin position="1"/>
        <end position="27"/>
    </location>
</feature>
<dbReference type="RefSeq" id="WP_136577920.1">
    <property type="nucleotide sequence ID" value="NZ_STFF01000004.1"/>
</dbReference>
<dbReference type="EMBL" id="STFF01000004">
    <property type="protein sequence ID" value="THU37964.1"/>
    <property type="molecule type" value="Genomic_DNA"/>
</dbReference>
<evidence type="ECO:0000313" key="2">
    <source>
        <dbReference type="EMBL" id="THU37964.1"/>
    </source>
</evidence>